<evidence type="ECO:0000313" key="3">
    <source>
        <dbReference type="Proteomes" id="UP000471640"/>
    </source>
</evidence>
<name>A0A6P1DZJ5_9GAMM</name>
<dbReference type="Proteomes" id="UP000471640">
    <property type="component" value="Unassembled WGS sequence"/>
</dbReference>
<dbReference type="AlphaFoldDB" id="A0A6P1DZJ5"/>
<dbReference type="InterPro" id="IPR008490">
    <property type="entry name" value="Transposase_InsH_N"/>
</dbReference>
<sequence length="191" mass="21848">MSAMVQPSLFSWDALEARSDLDRLHLVREHLPDGRVVQYLEVMRGHGRDDYPVRAMWNALLAGIVYQHEGLESLLRELARNPSLMEACGFDFLSIQRKPVPQVVNDPETGLVRIESPPLRRRYAPCPCVETFHAFWPMSLTSRRRSAWSARWRSCCASSSWLRCLISEHGSATEWKSRDCLIIYAASGFPS</sequence>
<accession>A0A6P1DZJ5</accession>
<evidence type="ECO:0000259" key="1">
    <source>
        <dbReference type="Pfam" id="PF05598"/>
    </source>
</evidence>
<comment type="caution">
    <text evidence="2">The sequence shown here is derived from an EMBL/GenBank/DDBJ whole genome shotgun (WGS) entry which is preliminary data.</text>
</comment>
<proteinExistence type="predicted"/>
<dbReference type="Pfam" id="PF05598">
    <property type="entry name" value="DUF772"/>
    <property type="match status" value="1"/>
</dbReference>
<evidence type="ECO:0000313" key="2">
    <source>
        <dbReference type="EMBL" id="NEX23648.1"/>
    </source>
</evidence>
<keyword evidence="3" id="KW-1185">Reference proteome</keyword>
<dbReference type="EMBL" id="JAAIJR010000261">
    <property type="protein sequence ID" value="NEX23648.1"/>
    <property type="molecule type" value="Genomic_DNA"/>
</dbReference>
<feature type="domain" description="Transposase InsH N-terminal" evidence="1">
    <location>
        <begin position="22"/>
        <end position="92"/>
    </location>
</feature>
<organism evidence="2 3">
    <name type="scientific">Thiorhodococcus mannitoliphagus</name>
    <dbReference type="NCBI Taxonomy" id="329406"/>
    <lineage>
        <taxon>Bacteria</taxon>
        <taxon>Pseudomonadati</taxon>
        <taxon>Pseudomonadota</taxon>
        <taxon>Gammaproteobacteria</taxon>
        <taxon>Chromatiales</taxon>
        <taxon>Chromatiaceae</taxon>
        <taxon>Thiorhodococcus</taxon>
    </lineage>
</organism>
<reference evidence="3" key="1">
    <citation type="journal article" date="2020" name="Microbiol. Resour. Announc.">
        <title>Draft Genome Sequences of Thiorhodococcus mannitoliphagus and Thiorhodococcus minor, Purple Sulfur Photosynthetic Bacteria in the Gammaproteobacterial Family Chromatiaceae.</title>
        <authorList>
            <person name="Aviles F.A."/>
            <person name="Meyer T.E."/>
            <person name="Kyndt J.A."/>
        </authorList>
    </citation>
    <scope>NUCLEOTIDE SEQUENCE [LARGE SCALE GENOMIC DNA]</scope>
    <source>
        <strain evidence="3">DSM 18266</strain>
    </source>
</reference>
<protein>
    <submittedName>
        <fullName evidence="2">Transposase</fullName>
    </submittedName>
</protein>
<reference evidence="2 3" key="2">
    <citation type="submission" date="2020-02" db="EMBL/GenBank/DDBJ databases">
        <title>Genome sequences of Thiorhodococcus mannitoliphagus and Thiorhodococcus minor, purple sulfur photosynthetic bacteria in the gammaproteobacterial family, Chromatiaceae.</title>
        <authorList>
            <person name="Aviles F.A."/>
            <person name="Meyer T.E."/>
            <person name="Kyndt J.A."/>
        </authorList>
    </citation>
    <scope>NUCLEOTIDE SEQUENCE [LARGE SCALE GENOMIC DNA]</scope>
    <source>
        <strain evidence="2 3">DSM 18266</strain>
    </source>
</reference>
<gene>
    <name evidence="2" type="ORF">G3480_25810</name>
</gene>